<evidence type="ECO:0000313" key="2">
    <source>
        <dbReference type="Proteomes" id="UP001589854"/>
    </source>
</evidence>
<dbReference type="EMBL" id="JBHLVO010000008">
    <property type="protein sequence ID" value="MFC0272143.1"/>
    <property type="molecule type" value="Genomic_DNA"/>
</dbReference>
<name>A0ABV6GFA5_9BACI</name>
<sequence length="50" mass="5903">MPSIDEITKRLREKGLRVQKVLSRKELVEKLTKTIYLRPTTTFTSDIKKI</sequence>
<gene>
    <name evidence="1" type="ORF">ACFFIX_11835</name>
</gene>
<dbReference type="Proteomes" id="UP001589854">
    <property type="component" value="Unassembled WGS sequence"/>
</dbReference>
<organism evidence="1 2">
    <name type="scientific">Metabacillus herbersteinensis</name>
    <dbReference type="NCBI Taxonomy" id="283816"/>
    <lineage>
        <taxon>Bacteria</taxon>
        <taxon>Bacillati</taxon>
        <taxon>Bacillota</taxon>
        <taxon>Bacilli</taxon>
        <taxon>Bacillales</taxon>
        <taxon>Bacillaceae</taxon>
        <taxon>Metabacillus</taxon>
    </lineage>
</organism>
<accession>A0ABV6GFA5</accession>
<protein>
    <submittedName>
        <fullName evidence="1">Uncharacterized protein</fullName>
    </submittedName>
</protein>
<proteinExistence type="predicted"/>
<evidence type="ECO:0000313" key="1">
    <source>
        <dbReference type="EMBL" id="MFC0272143.1"/>
    </source>
</evidence>
<dbReference type="RefSeq" id="WP_378934152.1">
    <property type="nucleotide sequence ID" value="NZ_JBHLVO010000008.1"/>
</dbReference>
<reference evidence="1 2" key="1">
    <citation type="submission" date="2024-09" db="EMBL/GenBank/DDBJ databases">
        <authorList>
            <person name="Sun Q."/>
            <person name="Mori K."/>
        </authorList>
    </citation>
    <scope>NUCLEOTIDE SEQUENCE [LARGE SCALE GENOMIC DNA]</scope>
    <source>
        <strain evidence="1 2">CCM 7228</strain>
    </source>
</reference>
<comment type="caution">
    <text evidence="1">The sequence shown here is derived from an EMBL/GenBank/DDBJ whole genome shotgun (WGS) entry which is preliminary data.</text>
</comment>
<keyword evidence="2" id="KW-1185">Reference proteome</keyword>